<evidence type="ECO:0000313" key="2">
    <source>
        <dbReference type="EMBL" id="TYS86690.1"/>
    </source>
</evidence>
<dbReference type="SUPFAM" id="SSF55729">
    <property type="entry name" value="Acyl-CoA N-acyltransferases (Nat)"/>
    <property type="match status" value="1"/>
</dbReference>
<dbReference type="CDD" id="cd04301">
    <property type="entry name" value="NAT_SF"/>
    <property type="match status" value="1"/>
</dbReference>
<comment type="caution">
    <text evidence="2">The sequence shown here is derived from an EMBL/GenBank/DDBJ whole genome shotgun (WGS) entry which is preliminary data.</text>
</comment>
<dbReference type="InterPro" id="IPR016181">
    <property type="entry name" value="Acyl_CoA_acyltransferase"/>
</dbReference>
<dbReference type="OrthoDB" id="1895809at2"/>
<sequence>MPAIEIRRPRIEDQEELIQFFSKVIKHTFSKEGLEELLDDIENEIEIKKQYLKSDLDTNGTNRYFLIAFDKNNAEIIGTIEYGPASELITTCTDGAIKEMYEIGTVFVHPDYQGRGVATLLLNVMFLTFLNRGIQEFCLDSGYANAQKIWKRKFGEPHYWLKDYWGDGADHMIWKKSMYDVSINFRW</sequence>
<keyword evidence="2" id="KW-0808">Transferase</keyword>
<organism evidence="2 3">
    <name type="scientific">Rossellomorea aquimaris</name>
    <dbReference type="NCBI Taxonomy" id="189382"/>
    <lineage>
        <taxon>Bacteria</taxon>
        <taxon>Bacillati</taxon>
        <taxon>Bacillota</taxon>
        <taxon>Bacilli</taxon>
        <taxon>Bacillales</taxon>
        <taxon>Bacillaceae</taxon>
        <taxon>Rossellomorea</taxon>
    </lineage>
</organism>
<dbReference type="Pfam" id="PF00583">
    <property type="entry name" value="Acetyltransf_1"/>
    <property type="match status" value="1"/>
</dbReference>
<feature type="domain" description="N-acetyltransferase" evidence="1">
    <location>
        <begin position="4"/>
        <end position="179"/>
    </location>
</feature>
<dbReference type="Gene3D" id="3.40.630.30">
    <property type="match status" value="1"/>
</dbReference>
<dbReference type="InterPro" id="IPR000182">
    <property type="entry name" value="GNAT_dom"/>
</dbReference>
<dbReference type="GO" id="GO:0016747">
    <property type="term" value="F:acyltransferase activity, transferring groups other than amino-acyl groups"/>
    <property type="evidence" value="ECO:0007669"/>
    <property type="project" value="InterPro"/>
</dbReference>
<protein>
    <submittedName>
        <fullName evidence="2">GNAT family N-acetyltransferase</fullName>
    </submittedName>
</protein>
<reference evidence="2 3" key="1">
    <citation type="submission" date="2019-08" db="EMBL/GenBank/DDBJ databases">
        <title>Bacillus genomes from the desert of Cuatro Cienegas, Coahuila.</title>
        <authorList>
            <person name="Olmedo-Alvarez G."/>
        </authorList>
    </citation>
    <scope>NUCLEOTIDE SEQUENCE [LARGE SCALE GENOMIC DNA]</scope>
    <source>
        <strain evidence="2 3">CH87b_3T</strain>
    </source>
</reference>
<dbReference type="Proteomes" id="UP000324269">
    <property type="component" value="Unassembled WGS sequence"/>
</dbReference>
<dbReference type="EMBL" id="VTEZ01000002">
    <property type="protein sequence ID" value="TYS86690.1"/>
    <property type="molecule type" value="Genomic_DNA"/>
</dbReference>
<dbReference type="AlphaFoldDB" id="A0A5D4UHZ9"/>
<evidence type="ECO:0000259" key="1">
    <source>
        <dbReference type="PROSITE" id="PS51186"/>
    </source>
</evidence>
<accession>A0A5D4UHZ9</accession>
<dbReference type="PROSITE" id="PS51186">
    <property type="entry name" value="GNAT"/>
    <property type="match status" value="1"/>
</dbReference>
<dbReference type="RefSeq" id="WP_148969548.1">
    <property type="nucleotide sequence ID" value="NZ_CANLNA010000007.1"/>
</dbReference>
<gene>
    <name evidence="2" type="ORF">FZC85_06725</name>
</gene>
<name>A0A5D4UHZ9_9BACI</name>
<proteinExistence type="predicted"/>
<evidence type="ECO:0000313" key="3">
    <source>
        <dbReference type="Proteomes" id="UP000324269"/>
    </source>
</evidence>